<evidence type="ECO:0000259" key="1">
    <source>
        <dbReference type="Pfam" id="PF07858"/>
    </source>
</evidence>
<dbReference type="AlphaFoldDB" id="A0A1X0DF36"/>
<evidence type="ECO:0000313" key="2">
    <source>
        <dbReference type="EMBL" id="ORA71001.1"/>
    </source>
</evidence>
<reference evidence="2 3" key="1">
    <citation type="submission" date="2017-02" db="EMBL/GenBank/DDBJ databases">
        <title>The new phylogeny of genus Mycobacterium.</title>
        <authorList>
            <person name="Tortoli E."/>
            <person name="Trovato A."/>
            <person name="Cirillo D.M."/>
        </authorList>
    </citation>
    <scope>NUCLEOTIDE SEQUENCE [LARGE SCALE GENOMIC DNA]</scope>
    <source>
        <strain evidence="2 3">DSM 44471</strain>
    </source>
</reference>
<dbReference type="RefSeq" id="WP_083075698.1">
    <property type="nucleotide sequence ID" value="NZ_AP022615.1"/>
</dbReference>
<feature type="domain" description="Limonene-1,2-epoxide hydrolase" evidence="1">
    <location>
        <begin position="12"/>
        <end position="131"/>
    </location>
</feature>
<comment type="caution">
    <text evidence="2">The sequence shown here is derived from an EMBL/GenBank/DDBJ whole genome shotgun (WGS) entry which is preliminary data.</text>
</comment>
<dbReference type="InterPro" id="IPR032710">
    <property type="entry name" value="NTF2-like_dom_sf"/>
</dbReference>
<sequence>MTDASAVAVEDVVLGLWRALSRRDWDAVKTFLSPDCLYVDMPVPALSARGPDDIVKRLKMGLEPLAGYENHDGVLVSNGSDVLYEHSETWTFTSGERGVLRFVTVHKVVFDGDEAKVSVWKDYWDMNSLVSFAPPNHFEGLKDADTSWVFDATGLI</sequence>
<keyword evidence="2" id="KW-0378">Hydrolase</keyword>
<protein>
    <submittedName>
        <fullName evidence="2">Limonene-1,2-epoxide hydrolase</fullName>
    </submittedName>
</protein>
<gene>
    <name evidence="2" type="ORF">BST25_17945</name>
</gene>
<dbReference type="Pfam" id="PF07858">
    <property type="entry name" value="LEH"/>
    <property type="match status" value="1"/>
</dbReference>
<dbReference type="OrthoDB" id="9781757at2"/>
<dbReference type="InterPro" id="IPR013100">
    <property type="entry name" value="LEH"/>
</dbReference>
<dbReference type="SUPFAM" id="SSF54427">
    <property type="entry name" value="NTF2-like"/>
    <property type="match status" value="1"/>
</dbReference>
<dbReference type="Proteomes" id="UP000192566">
    <property type="component" value="Unassembled WGS sequence"/>
</dbReference>
<proteinExistence type="predicted"/>
<dbReference type="Gene3D" id="3.10.450.50">
    <property type="match status" value="1"/>
</dbReference>
<dbReference type="EMBL" id="MVHR01000029">
    <property type="protein sequence ID" value="ORA71001.1"/>
    <property type="molecule type" value="Genomic_DNA"/>
</dbReference>
<organism evidence="2 3">
    <name type="scientific">Mycobacterium heidelbergense</name>
    <dbReference type="NCBI Taxonomy" id="53376"/>
    <lineage>
        <taxon>Bacteria</taxon>
        <taxon>Bacillati</taxon>
        <taxon>Actinomycetota</taxon>
        <taxon>Actinomycetes</taxon>
        <taxon>Mycobacteriales</taxon>
        <taxon>Mycobacteriaceae</taxon>
        <taxon>Mycobacterium</taxon>
        <taxon>Mycobacterium simiae complex</taxon>
    </lineage>
</organism>
<dbReference type="GO" id="GO:0016787">
    <property type="term" value="F:hydrolase activity"/>
    <property type="evidence" value="ECO:0007669"/>
    <property type="project" value="UniProtKB-KW"/>
</dbReference>
<accession>A0A1X0DF36</accession>
<name>A0A1X0DF36_MYCHE</name>
<dbReference type="STRING" id="53376.BST25_17945"/>
<evidence type="ECO:0000313" key="3">
    <source>
        <dbReference type="Proteomes" id="UP000192566"/>
    </source>
</evidence>
<keyword evidence="3" id="KW-1185">Reference proteome</keyword>